<dbReference type="PANTHER" id="PTHR45138:SF9">
    <property type="entry name" value="DIGUANYLATE CYCLASE DGCM-RELATED"/>
    <property type="match status" value="1"/>
</dbReference>
<keyword evidence="3" id="KW-0472">Membrane</keyword>
<feature type="transmembrane region" description="Helical" evidence="3">
    <location>
        <begin position="39"/>
        <end position="58"/>
    </location>
</feature>
<dbReference type="EMBL" id="RSED01000002">
    <property type="protein sequence ID" value="RRS05916.1"/>
    <property type="molecule type" value="Genomic_DNA"/>
</dbReference>
<keyword evidence="3" id="KW-1133">Transmembrane helix</keyword>
<feature type="domain" description="GGDEF" evidence="4">
    <location>
        <begin position="256"/>
        <end position="388"/>
    </location>
</feature>
<dbReference type="EC" id="2.7.7.65" evidence="1"/>
<evidence type="ECO:0000313" key="5">
    <source>
        <dbReference type="EMBL" id="RRS05916.1"/>
    </source>
</evidence>
<evidence type="ECO:0000259" key="4">
    <source>
        <dbReference type="PROSITE" id="PS50887"/>
    </source>
</evidence>
<comment type="caution">
    <text evidence="5">The sequence shown here is derived from an EMBL/GenBank/DDBJ whole genome shotgun (WGS) entry which is preliminary data.</text>
</comment>
<dbReference type="AlphaFoldDB" id="A0A3R8SAA8"/>
<feature type="transmembrane region" description="Helical" evidence="3">
    <location>
        <begin position="96"/>
        <end position="114"/>
    </location>
</feature>
<comment type="catalytic activity">
    <reaction evidence="2">
        <text>2 GTP = 3',3'-c-di-GMP + 2 diphosphate</text>
        <dbReference type="Rhea" id="RHEA:24898"/>
        <dbReference type="ChEBI" id="CHEBI:33019"/>
        <dbReference type="ChEBI" id="CHEBI:37565"/>
        <dbReference type="ChEBI" id="CHEBI:58805"/>
        <dbReference type="EC" id="2.7.7.65"/>
    </reaction>
</comment>
<dbReference type="OrthoDB" id="9813903at2"/>
<feature type="transmembrane region" description="Helical" evidence="3">
    <location>
        <begin position="64"/>
        <end position="84"/>
    </location>
</feature>
<dbReference type="Pfam" id="PF00990">
    <property type="entry name" value="GGDEF"/>
    <property type="match status" value="1"/>
</dbReference>
<protein>
    <recommendedName>
        <fullName evidence="1">diguanylate cyclase</fullName>
        <ecNumber evidence="1">2.7.7.65</ecNumber>
    </recommendedName>
</protein>
<feature type="transmembrane region" description="Helical" evidence="3">
    <location>
        <begin position="6"/>
        <end position="27"/>
    </location>
</feature>
<dbReference type="PANTHER" id="PTHR45138">
    <property type="entry name" value="REGULATORY COMPONENTS OF SENSORY TRANSDUCTION SYSTEM"/>
    <property type="match status" value="1"/>
</dbReference>
<dbReference type="Proteomes" id="UP000269265">
    <property type="component" value="Unassembled WGS sequence"/>
</dbReference>
<feature type="transmembrane region" description="Helical" evidence="3">
    <location>
        <begin position="194"/>
        <end position="216"/>
    </location>
</feature>
<proteinExistence type="predicted"/>
<accession>A0A3R8SAA8</accession>
<dbReference type="CDD" id="cd01949">
    <property type="entry name" value="GGDEF"/>
    <property type="match status" value="1"/>
</dbReference>
<evidence type="ECO:0000313" key="6">
    <source>
        <dbReference type="Proteomes" id="UP000269265"/>
    </source>
</evidence>
<dbReference type="SUPFAM" id="SSF55073">
    <property type="entry name" value="Nucleotide cyclase"/>
    <property type="match status" value="1"/>
</dbReference>
<evidence type="ECO:0000256" key="3">
    <source>
        <dbReference type="SAM" id="Phobius"/>
    </source>
</evidence>
<dbReference type="NCBIfam" id="TIGR00254">
    <property type="entry name" value="GGDEF"/>
    <property type="match status" value="1"/>
</dbReference>
<gene>
    <name evidence="5" type="ORF">EIP75_03385</name>
</gene>
<name>A0A3R8SAA8_9BURK</name>
<dbReference type="Gene3D" id="3.30.70.270">
    <property type="match status" value="1"/>
</dbReference>
<keyword evidence="3" id="KW-0812">Transmembrane</keyword>
<dbReference type="InterPro" id="IPR050469">
    <property type="entry name" value="Diguanylate_Cyclase"/>
</dbReference>
<dbReference type="RefSeq" id="WP_125241823.1">
    <property type="nucleotide sequence ID" value="NZ_RSED01000002.1"/>
</dbReference>
<dbReference type="InterPro" id="IPR029787">
    <property type="entry name" value="Nucleotide_cyclase"/>
</dbReference>
<dbReference type="FunFam" id="3.30.70.270:FF:000001">
    <property type="entry name" value="Diguanylate cyclase domain protein"/>
    <property type="match status" value="1"/>
</dbReference>
<evidence type="ECO:0000256" key="1">
    <source>
        <dbReference type="ARBA" id="ARBA00012528"/>
    </source>
</evidence>
<sequence>MLVVDILTCYAVAGIGSVVGLGLMSFIQTDQPRLLQTLNIYRWAFAALSVMSIILFAPPPQVPALTKALIGFAGMGVCLIAWAFRQLNGRRTHPYLGAGLTLVVGALLWAAALLPEAEYVRAVAVIFAVLSVAMAVDQGWLIMSSVRGHISELSLMGVALAFALHWLVVAYHAFTVPGPYPPDWLHGPVWLRPVSGIGVALLPLAVAALAFSTINARLSQQLRARALSDDLTGALSRRGLRELGERMLAIQQHQSSQIAVLMMDLDHFKAVNDRYGHLIGDDVLRHVTQVIRDRLRDDALLARYGGEEFTVLLPVKSAQEAYGVAERLRKAVETHPCETKVGPIRITISIGVSFHQASTSLEEDLAKADGRLYVAKNNGRNRVEFAEG</sequence>
<feature type="transmembrane region" description="Helical" evidence="3">
    <location>
        <begin position="120"/>
        <end position="141"/>
    </location>
</feature>
<feature type="transmembrane region" description="Helical" evidence="3">
    <location>
        <begin position="153"/>
        <end position="174"/>
    </location>
</feature>
<organism evidence="5 6">
    <name type="scientific">Aquabacterium soli</name>
    <dbReference type="NCBI Taxonomy" id="2493092"/>
    <lineage>
        <taxon>Bacteria</taxon>
        <taxon>Pseudomonadati</taxon>
        <taxon>Pseudomonadota</taxon>
        <taxon>Betaproteobacteria</taxon>
        <taxon>Burkholderiales</taxon>
        <taxon>Aquabacterium</taxon>
    </lineage>
</organism>
<keyword evidence="6" id="KW-1185">Reference proteome</keyword>
<evidence type="ECO:0000256" key="2">
    <source>
        <dbReference type="ARBA" id="ARBA00034247"/>
    </source>
</evidence>
<dbReference type="InterPro" id="IPR043128">
    <property type="entry name" value="Rev_trsase/Diguanyl_cyclase"/>
</dbReference>
<dbReference type="GO" id="GO:0052621">
    <property type="term" value="F:diguanylate cyclase activity"/>
    <property type="evidence" value="ECO:0007669"/>
    <property type="project" value="UniProtKB-EC"/>
</dbReference>
<dbReference type="InterPro" id="IPR000160">
    <property type="entry name" value="GGDEF_dom"/>
</dbReference>
<dbReference type="PROSITE" id="PS50887">
    <property type="entry name" value="GGDEF"/>
    <property type="match status" value="1"/>
</dbReference>
<dbReference type="SMART" id="SM00267">
    <property type="entry name" value="GGDEF"/>
    <property type="match status" value="1"/>
</dbReference>
<reference evidence="5 6" key="1">
    <citation type="submission" date="2018-12" db="EMBL/GenBank/DDBJ databases">
        <title>The whole draft genome of Aquabacterium sp. SJQ9.</title>
        <authorList>
            <person name="Sun L."/>
            <person name="Gao X."/>
            <person name="Chen W."/>
            <person name="Huang K."/>
        </authorList>
    </citation>
    <scope>NUCLEOTIDE SEQUENCE [LARGE SCALE GENOMIC DNA]</scope>
    <source>
        <strain evidence="5 6">SJQ9</strain>
    </source>
</reference>